<name>A0A166M5N3_9AGAM</name>
<evidence type="ECO:0000313" key="1">
    <source>
        <dbReference type="EMBL" id="KZP23660.1"/>
    </source>
</evidence>
<accession>A0A166M5N3</accession>
<reference evidence="1 2" key="1">
    <citation type="journal article" date="2016" name="Mol. Biol. Evol.">
        <title>Comparative Genomics of Early-Diverging Mushroom-Forming Fungi Provides Insights into the Origins of Lignocellulose Decay Capabilities.</title>
        <authorList>
            <person name="Nagy L.G."/>
            <person name="Riley R."/>
            <person name="Tritt A."/>
            <person name="Adam C."/>
            <person name="Daum C."/>
            <person name="Floudas D."/>
            <person name="Sun H."/>
            <person name="Yadav J.S."/>
            <person name="Pangilinan J."/>
            <person name="Larsson K.H."/>
            <person name="Matsuura K."/>
            <person name="Barry K."/>
            <person name="Labutti K."/>
            <person name="Kuo R."/>
            <person name="Ohm R.A."/>
            <person name="Bhattacharya S.S."/>
            <person name="Shirouzu T."/>
            <person name="Yoshinaga Y."/>
            <person name="Martin F.M."/>
            <person name="Grigoriev I.V."/>
            <person name="Hibbett D.S."/>
        </authorList>
    </citation>
    <scope>NUCLEOTIDE SEQUENCE [LARGE SCALE GENOMIC DNA]</scope>
    <source>
        <strain evidence="1 2">CBS 109695</strain>
    </source>
</reference>
<keyword evidence="2" id="KW-1185">Reference proteome</keyword>
<sequence length="53" mass="5979">TSTTSPPGYVPFGVTYEKIGTIQRRLAWPLHKDDTLSRSGRSTDLNIYCFAFL</sequence>
<dbReference type="EMBL" id="KV417531">
    <property type="protein sequence ID" value="KZP23660.1"/>
    <property type="molecule type" value="Genomic_DNA"/>
</dbReference>
<evidence type="ECO:0000313" key="2">
    <source>
        <dbReference type="Proteomes" id="UP000076532"/>
    </source>
</evidence>
<dbReference type="OrthoDB" id="3169417at2759"/>
<feature type="non-terminal residue" evidence="1">
    <location>
        <position position="53"/>
    </location>
</feature>
<feature type="non-terminal residue" evidence="1">
    <location>
        <position position="1"/>
    </location>
</feature>
<organism evidence="1 2">
    <name type="scientific">Athelia psychrophila</name>
    <dbReference type="NCBI Taxonomy" id="1759441"/>
    <lineage>
        <taxon>Eukaryota</taxon>
        <taxon>Fungi</taxon>
        <taxon>Dikarya</taxon>
        <taxon>Basidiomycota</taxon>
        <taxon>Agaricomycotina</taxon>
        <taxon>Agaricomycetes</taxon>
        <taxon>Agaricomycetidae</taxon>
        <taxon>Atheliales</taxon>
        <taxon>Atheliaceae</taxon>
        <taxon>Athelia</taxon>
    </lineage>
</organism>
<proteinExistence type="predicted"/>
<protein>
    <submittedName>
        <fullName evidence="1">Uncharacterized protein</fullName>
    </submittedName>
</protein>
<gene>
    <name evidence="1" type="ORF">FIBSPDRAFT_670119</name>
</gene>
<dbReference type="AlphaFoldDB" id="A0A166M5N3"/>
<dbReference type="Proteomes" id="UP000076532">
    <property type="component" value="Unassembled WGS sequence"/>
</dbReference>